<dbReference type="InterPro" id="IPR026444">
    <property type="entry name" value="Secre_tail"/>
</dbReference>
<evidence type="ECO:0000313" key="3">
    <source>
        <dbReference type="Proteomes" id="UP001597118"/>
    </source>
</evidence>
<evidence type="ECO:0000313" key="2">
    <source>
        <dbReference type="EMBL" id="MFD1629767.1"/>
    </source>
</evidence>
<name>A0ABW4ICU0_9SPHI</name>
<organism evidence="2 3">
    <name type="scientific">Pseudopedobacter beijingensis</name>
    <dbReference type="NCBI Taxonomy" id="1207056"/>
    <lineage>
        <taxon>Bacteria</taxon>
        <taxon>Pseudomonadati</taxon>
        <taxon>Bacteroidota</taxon>
        <taxon>Sphingobacteriia</taxon>
        <taxon>Sphingobacteriales</taxon>
        <taxon>Sphingobacteriaceae</taxon>
        <taxon>Pseudopedobacter</taxon>
    </lineage>
</organism>
<dbReference type="RefSeq" id="WP_379662148.1">
    <property type="nucleotide sequence ID" value="NZ_JBHUDG010000009.1"/>
</dbReference>
<dbReference type="EMBL" id="JBHUDG010000009">
    <property type="protein sequence ID" value="MFD1629767.1"/>
    <property type="molecule type" value="Genomic_DNA"/>
</dbReference>
<protein>
    <submittedName>
        <fullName evidence="2">T9SS type A sorting domain-containing protein</fullName>
    </submittedName>
</protein>
<feature type="domain" description="Secretion system C-terminal sorting" evidence="1">
    <location>
        <begin position="363"/>
        <end position="439"/>
    </location>
</feature>
<keyword evidence="3" id="KW-1185">Reference proteome</keyword>
<proteinExistence type="predicted"/>
<accession>A0ABW4ICU0</accession>
<reference evidence="3" key="1">
    <citation type="journal article" date="2019" name="Int. J. Syst. Evol. Microbiol.">
        <title>The Global Catalogue of Microorganisms (GCM) 10K type strain sequencing project: providing services to taxonomists for standard genome sequencing and annotation.</title>
        <authorList>
            <consortium name="The Broad Institute Genomics Platform"/>
            <consortium name="The Broad Institute Genome Sequencing Center for Infectious Disease"/>
            <person name="Wu L."/>
            <person name="Ma J."/>
        </authorList>
    </citation>
    <scope>NUCLEOTIDE SEQUENCE [LARGE SCALE GENOMIC DNA]</scope>
    <source>
        <strain evidence="3">CCUG 53762</strain>
    </source>
</reference>
<sequence>MIYFCRSKQYLFIFLYAIALLCSLPLTTRAQNYYHNGPLSTGSLTANGSNTAPTGYTWSELQSVNGITNTNLGFGAIYDNSGTTNMKITDDFTITAGKQLQISRVDFYCHQSSYTGTTPPVDVLRIEIWDGDPSLSTSTKIAGDMTTNRYNASNSANAMMYRIGYNSPGNTRKIWRISGDISTTLTAGTYWIVFQVHASNGGSIFFPTVTKPGVISITGSNAQQHSGTEWAGIVDAGSNTPVTIPFTINYHNYSATLPVSFADFQATRQDDAAKLTWQTHNEKENKEFIISRSVNAIDFTEITRKQGAGTSQNTKQYTYTDFNPIIGTSYYKLEQVDFNGNRVELKTIPFEFSLNEKIEITTYPNPGKEINLLINNLPSSDLQVSISTITGVMVHQENIKVTDTINKYALQLKNQLPQGIYIITIKDNNGKTYTVKHIIETV</sequence>
<gene>
    <name evidence="2" type="ORF">ACFSAH_07765</name>
</gene>
<dbReference type="Pfam" id="PF18962">
    <property type="entry name" value="Por_Secre_tail"/>
    <property type="match status" value="1"/>
</dbReference>
<dbReference type="Proteomes" id="UP001597118">
    <property type="component" value="Unassembled WGS sequence"/>
</dbReference>
<dbReference type="NCBIfam" id="TIGR04183">
    <property type="entry name" value="Por_Secre_tail"/>
    <property type="match status" value="1"/>
</dbReference>
<evidence type="ECO:0000259" key="1">
    <source>
        <dbReference type="Pfam" id="PF18962"/>
    </source>
</evidence>
<comment type="caution">
    <text evidence="2">The sequence shown here is derived from an EMBL/GenBank/DDBJ whole genome shotgun (WGS) entry which is preliminary data.</text>
</comment>